<dbReference type="GO" id="GO:0005524">
    <property type="term" value="F:ATP binding"/>
    <property type="evidence" value="ECO:0007669"/>
    <property type="project" value="UniProtKB-KW"/>
</dbReference>
<dbReference type="Pfam" id="PF13604">
    <property type="entry name" value="AAA_30"/>
    <property type="match status" value="1"/>
</dbReference>
<accession>A0A3G8ZIR2</accession>
<dbReference type="PANTHER" id="PTHR43788">
    <property type="entry name" value="DNA2/NAM7 HELICASE FAMILY MEMBER"/>
    <property type="match status" value="1"/>
</dbReference>
<evidence type="ECO:0000256" key="1">
    <source>
        <dbReference type="ARBA" id="ARBA00022741"/>
    </source>
</evidence>
<dbReference type="Pfam" id="PF13087">
    <property type="entry name" value="AAA_12"/>
    <property type="match status" value="1"/>
</dbReference>
<gene>
    <name evidence="7" type="ORF">EH165_01880</name>
</gene>
<dbReference type="InterPro" id="IPR047187">
    <property type="entry name" value="SF1_C_Upf1"/>
</dbReference>
<sequence>MFLLDSVVGFSASDLTEAASCEFAAARKLDGLLRHDKHTTPTDKMMDRTAELGLAHEKRVLAQLREGDGGGVAPSFVEIEFPRVWTYDELLSKHAQTVAALNAGTDIVYQGTFFDGTFYGRADFLVRLEDGYQVVDTKLARSTKIPALLQIAAYADQLIKAGLSTSKQIRLIRGDGTSDFHDIAEIRAVYLDRRRRFEEMIADRHLATSEIEWNSAEYVACGSCDICAVEVLAHDDLRRVAKMTMAQRRKLMACGIRTMHELASRQDIDAKIPERTLKTLQAQALLQCRNLTGDTGTDVLYDVFNPAVLAELPPPDAGDIYFDFEGDPLWAENDSPVWGLEYLFGVVERIEGLPEAEVGEFKPFWAHTRAEEKRALQDFLAYVEARRARYPNMHIYHYAPYETTALKRLSLRHGTGEDSVDNLLRQGVFVDLYGVVRSSLRVSQPSYSIKKLEPLYMGDELRNEDGVTNAADSIVGYHEYCEMRDGGDTVGALTRLSEIGDYNFYDCKSTLKLHRWLLERAADAGIASTFDPSKSDISAIEATSETTETTELAEALLSAAGEGKRSDINQAIAMAGAALGYHAREDKPVWWAHYARLIQPPDEWMDERGSLVADRGAEIHEDWNVPKGARTQKRIVKLTGTRAPGSNLAVADDMYALYDNPVEPMKVGANGGRGWIGAKITQIEPGTDGIDVVYIQESVGKDADPFDTLPMAVTPGAPLPTTSQRAAIRALAQQVSEVMPDLPAQPAIDILARRPPRLRGDASLPAVAESPDGYITAITDAVKLLDNSYLAVQGPPGTGKTYVGSRVIATLVAQGWKIGVVAQSHAAVENVLEAVVSAGVPASQIAKKIKGTKPVPWQQPDKAPEWAKFIHLQQGGWVMGGTAWDLTSEKKIPPGTLDLLVIDEAGQYSLANTLAVSRATQRLLLLGDPAQLPQVSQGIHPEPVDLSALGWLADGQRVLPDRYGYFLETSWRMHPALCTSVSDLSYDGKLSSEHSASDRKLEGVRPGVQIKSVLHEGNSVVSSEEAAKVLRQVQLLLGRDWTSALGAPPRPLEESDFLVVAPYNAQVACIKKVLSEAKYPHIPVGTVDKFQGQEAPVVIVSMTASAADDVPRGIDFLLSRNRLNVAISRGQWSAIIIASPGLTDFLPTTPAGLGELGAFLTLCRSARGGTDGEAT</sequence>
<evidence type="ECO:0000259" key="6">
    <source>
        <dbReference type="Pfam" id="PF13482"/>
    </source>
</evidence>
<dbReference type="OrthoDB" id="9757917at2"/>
<evidence type="ECO:0000256" key="4">
    <source>
        <dbReference type="ARBA" id="ARBA00022840"/>
    </source>
</evidence>
<dbReference type="GO" id="GO:0016787">
    <property type="term" value="F:hydrolase activity"/>
    <property type="evidence" value="ECO:0007669"/>
    <property type="project" value="UniProtKB-KW"/>
</dbReference>
<dbReference type="PANTHER" id="PTHR43788:SF8">
    <property type="entry name" value="DNA-BINDING PROTEIN SMUBP-2"/>
    <property type="match status" value="1"/>
</dbReference>
<dbReference type="InterPro" id="IPR041679">
    <property type="entry name" value="DNA2/NAM7-like_C"/>
</dbReference>
<reference evidence="7 8" key="1">
    <citation type="submission" date="2018-11" db="EMBL/GenBank/DDBJ databases">
        <authorList>
            <person name="Da X."/>
        </authorList>
    </citation>
    <scope>NUCLEOTIDE SEQUENCE [LARGE SCALE GENOMIC DNA]</scope>
    <source>
        <strain evidence="7 8">S14-144</strain>
    </source>
</reference>
<dbReference type="Pfam" id="PF13482">
    <property type="entry name" value="RNase_H_2"/>
    <property type="match status" value="1"/>
</dbReference>
<keyword evidence="1" id="KW-0547">Nucleotide-binding</keyword>
<dbReference type="InterPro" id="IPR019993">
    <property type="entry name" value="RecB_nuclease_TM0106_put"/>
</dbReference>
<dbReference type="GO" id="GO:0043139">
    <property type="term" value="F:5'-3' DNA helicase activity"/>
    <property type="evidence" value="ECO:0007669"/>
    <property type="project" value="TreeGrafter"/>
</dbReference>
<evidence type="ECO:0000256" key="3">
    <source>
        <dbReference type="ARBA" id="ARBA00022806"/>
    </source>
</evidence>
<dbReference type="Gene3D" id="3.40.50.300">
    <property type="entry name" value="P-loop containing nucleotide triphosphate hydrolases"/>
    <property type="match status" value="2"/>
</dbReference>
<keyword evidence="2" id="KW-0378">Hydrolase</keyword>
<dbReference type="InterPro" id="IPR038720">
    <property type="entry name" value="YprB_RNase_H-like_dom"/>
</dbReference>
<dbReference type="Proteomes" id="UP000268084">
    <property type="component" value="Chromosome"/>
</dbReference>
<dbReference type="RefSeq" id="WP_124797785.1">
    <property type="nucleotide sequence ID" value="NZ_CP034170.1"/>
</dbReference>
<name>A0A3G8ZIR2_9ACTN</name>
<feature type="domain" description="DNA2/NAM7 helicase-like C-terminal" evidence="5">
    <location>
        <begin position="965"/>
        <end position="1139"/>
    </location>
</feature>
<evidence type="ECO:0000256" key="2">
    <source>
        <dbReference type="ARBA" id="ARBA00022801"/>
    </source>
</evidence>
<dbReference type="InterPro" id="IPR027417">
    <property type="entry name" value="P-loop_NTPase"/>
</dbReference>
<dbReference type="InterPro" id="IPR050534">
    <property type="entry name" value="Coronavir_polyprotein_1ab"/>
</dbReference>
<dbReference type="CDD" id="cd17934">
    <property type="entry name" value="DEXXQc_Upf1-like"/>
    <property type="match status" value="1"/>
</dbReference>
<keyword evidence="4" id="KW-0067">ATP-binding</keyword>
<keyword evidence="8" id="KW-1185">Reference proteome</keyword>
<protein>
    <submittedName>
        <fullName evidence="7">TM0106 family RecB-like putative nuclease</fullName>
    </submittedName>
</protein>
<evidence type="ECO:0000313" key="8">
    <source>
        <dbReference type="Proteomes" id="UP000268084"/>
    </source>
</evidence>
<proteinExistence type="predicted"/>
<dbReference type="KEGG" id="nak:EH165_01880"/>
<evidence type="ECO:0000313" key="7">
    <source>
        <dbReference type="EMBL" id="AZI57100.1"/>
    </source>
</evidence>
<keyword evidence="3" id="KW-0347">Helicase</keyword>
<feature type="domain" description="YprB ribonuclease H-like" evidence="6">
    <location>
        <begin position="320"/>
        <end position="517"/>
    </location>
</feature>
<evidence type="ECO:0000259" key="5">
    <source>
        <dbReference type="Pfam" id="PF13087"/>
    </source>
</evidence>
<dbReference type="AlphaFoldDB" id="A0A3G8ZIR2"/>
<organism evidence="7 8">
    <name type="scientific">Nakamurella antarctica</name>
    <dbReference type="NCBI Taxonomy" id="1902245"/>
    <lineage>
        <taxon>Bacteria</taxon>
        <taxon>Bacillati</taxon>
        <taxon>Actinomycetota</taxon>
        <taxon>Actinomycetes</taxon>
        <taxon>Nakamurellales</taxon>
        <taxon>Nakamurellaceae</taxon>
        <taxon>Nakamurella</taxon>
    </lineage>
</organism>
<reference evidence="7 8" key="2">
    <citation type="submission" date="2018-12" db="EMBL/GenBank/DDBJ databases">
        <title>Nakamurella antarcticus sp. nov., isolated from Antarctica South Shetland Islands soil.</title>
        <authorList>
            <person name="Peng F."/>
        </authorList>
    </citation>
    <scope>NUCLEOTIDE SEQUENCE [LARGE SCALE GENOMIC DNA]</scope>
    <source>
        <strain evidence="7 8">S14-144</strain>
    </source>
</reference>
<dbReference type="SUPFAM" id="SSF52540">
    <property type="entry name" value="P-loop containing nucleoside triphosphate hydrolases"/>
    <property type="match status" value="1"/>
</dbReference>
<dbReference type="EMBL" id="CP034170">
    <property type="protein sequence ID" value="AZI57100.1"/>
    <property type="molecule type" value="Genomic_DNA"/>
</dbReference>
<dbReference type="CDD" id="cd18808">
    <property type="entry name" value="SF1_C_Upf1"/>
    <property type="match status" value="1"/>
</dbReference>
<dbReference type="NCBIfam" id="TIGR03491">
    <property type="entry name" value="TM0106 family RecB-like putative nuclease"/>
    <property type="match status" value="1"/>
</dbReference>